<protein>
    <submittedName>
        <fullName evidence="6">Transcriptional regulator GcvA</fullName>
    </submittedName>
</protein>
<dbReference type="PANTHER" id="PTHR30537">
    <property type="entry name" value="HTH-TYPE TRANSCRIPTIONAL REGULATOR"/>
    <property type="match status" value="1"/>
</dbReference>
<dbReference type="InterPro" id="IPR036390">
    <property type="entry name" value="WH_DNA-bd_sf"/>
</dbReference>
<reference evidence="6 7" key="1">
    <citation type="submission" date="2020-04" db="EMBL/GenBank/DDBJ databases">
        <title>Draft genome of Leeia sp. IMCC25680.</title>
        <authorList>
            <person name="Song J."/>
            <person name="Cho J.-C."/>
        </authorList>
    </citation>
    <scope>NUCLEOTIDE SEQUENCE [LARGE SCALE GENOMIC DNA]</scope>
    <source>
        <strain evidence="6 7">IMCC25680</strain>
    </source>
</reference>
<keyword evidence="2" id="KW-0805">Transcription regulation</keyword>
<sequence length="302" mass="34304">MRKDLHYLKALKTFEVAARLLSFTRAADALFVTQAAVSHQIRQLETHLGLKLFERLVRKVQLTPAGETLLHTLSQAFQSIEQVMDQLQQQARQQHGLTIALTPLFSSRWLVGRLPAFWAAHPEIELKLHHTVQHVDLKREGADLAIRWGQREHWPELMADPLFGTQLTPVCAPGYRMEGRQLCQPTDLAWATLLHEDNHQDWQRWLQHAGCGQLSVRHGPTIDDSNALLMAAIAGQGVALGRLAFIQQELDTGLLRRPFNPTIASQGRYWLVYPPSLAERPALQAFRRFLLDESARMPVHEG</sequence>
<dbReference type="FunFam" id="1.10.10.10:FF:000038">
    <property type="entry name" value="Glycine cleavage system transcriptional activator"/>
    <property type="match status" value="1"/>
</dbReference>
<evidence type="ECO:0000259" key="5">
    <source>
        <dbReference type="PROSITE" id="PS50931"/>
    </source>
</evidence>
<dbReference type="Gene3D" id="1.10.10.10">
    <property type="entry name" value="Winged helix-like DNA-binding domain superfamily/Winged helix DNA-binding domain"/>
    <property type="match status" value="1"/>
</dbReference>
<dbReference type="SUPFAM" id="SSF46785">
    <property type="entry name" value="Winged helix' DNA-binding domain"/>
    <property type="match status" value="1"/>
</dbReference>
<accession>A0A847S9H6</accession>
<dbReference type="CDD" id="cd08432">
    <property type="entry name" value="PBP2_GcdR_TrpI_HvrB_AmpR_like"/>
    <property type="match status" value="1"/>
</dbReference>
<evidence type="ECO:0000256" key="4">
    <source>
        <dbReference type="ARBA" id="ARBA00023163"/>
    </source>
</evidence>
<dbReference type="InterPro" id="IPR000847">
    <property type="entry name" value="LysR_HTH_N"/>
</dbReference>
<evidence type="ECO:0000313" key="6">
    <source>
        <dbReference type="EMBL" id="NLR76664.1"/>
    </source>
</evidence>
<dbReference type="SUPFAM" id="SSF53850">
    <property type="entry name" value="Periplasmic binding protein-like II"/>
    <property type="match status" value="1"/>
</dbReference>
<dbReference type="RefSeq" id="WP_168878331.1">
    <property type="nucleotide sequence ID" value="NZ_JABAIM010000004.1"/>
</dbReference>
<dbReference type="Pfam" id="PF03466">
    <property type="entry name" value="LysR_substrate"/>
    <property type="match status" value="1"/>
</dbReference>
<comment type="caution">
    <text evidence="6">The sequence shown here is derived from an EMBL/GenBank/DDBJ whole genome shotgun (WGS) entry which is preliminary data.</text>
</comment>
<dbReference type="InterPro" id="IPR005119">
    <property type="entry name" value="LysR_subst-bd"/>
</dbReference>
<dbReference type="Proteomes" id="UP000587991">
    <property type="component" value="Unassembled WGS sequence"/>
</dbReference>
<dbReference type="GO" id="GO:0003700">
    <property type="term" value="F:DNA-binding transcription factor activity"/>
    <property type="evidence" value="ECO:0007669"/>
    <property type="project" value="InterPro"/>
</dbReference>
<dbReference type="NCBIfam" id="NF008352">
    <property type="entry name" value="PRK11139.1"/>
    <property type="match status" value="1"/>
</dbReference>
<dbReference type="InterPro" id="IPR036388">
    <property type="entry name" value="WH-like_DNA-bd_sf"/>
</dbReference>
<evidence type="ECO:0000256" key="2">
    <source>
        <dbReference type="ARBA" id="ARBA00023015"/>
    </source>
</evidence>
<name>A0A847S9H6_9NEIS</name>
<evidence type="ECO:0000256" key="3">
    <source>
        <dbReference type="ARBA" id="ARBA00023125"/>
    </source>
</evidence>
<dbReference type="PROSITE" id="PS50931">
    <property type="entry name" value="HTH_LYSR"/>
    <property type="match status" value="1"/>
</dbReference>
<keyword evidence="3" id="KW-0238">DNA-binding</keyword>
<feature type="domain" description="HTH lysR-type" evidence="5">
    <location>
        <begin position="6"/>
        <end position="63"/>
    </location>
</feature>
<evidence type="ECO:0000256" key="1">
    <source>
        <dbReference type="ARBA" id="ARBA00009437"/>
    </source>
</evidence>
<keyword evidence="4" id="KW-0804">Transcription</keyword>
<keyword evidence="7" id="KW-1185">Reference proteome</keyword>
<evidence type="ECO:0000313" key="7">
    <source>
        <dbReference type="Proteomes" id="UP000587991"/>
    </source>
</evidence>
<dbReference type="InterPro" id="IPR058163">
    <property type="entry name" value="LysR-type_TF_proteobact-type"/>
</dbReference>
<gene>
    <name evidence="6" type="primary">gcvA</name>
    <name evidence="6" type="ORF">HF682_15965</name>
</gene>
<dbReference type="AlphaFoldDB" id="A0A847S9H6"/>
<comment type="similarity">
    <text evidence="1">Belongs to the LysR transcriptional regulatory family.</text>
</comment>
<organism evidence="6 7">
    <name type="scientific">Leeia aquatica</name>
    <dbReference type="NCBI Taxonomy" id="2725557"/>
    <lineage>
        <taxon>Bacteria</taxon>
        <taxon>Pseudomonadati</taxon>
        <taxon>Pseudomonadota</taxon>
        <taxon>Betaproteobacteria</taxon>
        <taxon>Neisseriales</taxon>
        <taxon>Leeiaceae</taxon>
        <taxon>Leeia</taxon>
    </lineage>
</organism>
<dbReference type="Pfam" id="PF00126">
    <property type="entry name" value="HTH_1"/>
    <property type="match status" value="1"/>
</dbReference>
<dbReference type="GO" id="GO:0043565">
    <property type="term" value="F:sequence-specific DNA binding"/>
    <property type="evidence" value="ECO:0007669"/>
    <property type="project" value="TreeGrafter"/>
</dbReference>
<dbReference type="Gene3D" id="3.40.190.10">
    <property type="entry name" value="Periplasmic binding protein-like II"/>
    <property type="match status" value="2"/>
</dbReference>
<proteinExistence type="inferred from homology"/>
<dbReference type="PANTHER" id="PTHR30537:SF74">
    <property type="entry name" value="HTH-TYPE TRANSCRIPTIONAL REGULATOR TRPI"/>
    <property type="match status" value="1"/>
</dbReference>
<dbReference type="GO" id="GO:0006351">
    <property type="term" value="P:DNA-templated transcription"/>
    <property type="evidence" value="ECO:0007669"/>
    <property type="project" value="TreeGrafter"/>
</dbReference>
<dbReference type="PRINTS" id="PR00039">
    <property type="entry name" value="HTHLYSR"/>
</dbReference>
<dbReference type="EMBL" id="JABAIM010000004">
    <property type="protein sequence ID" value="NLR76664.1"/>
    <property type="molecule type" value="Genomic_DNA"/>
</dbReference>